<reference evidence="1 2" key="1">
    <citation type="submission" date="2016-10" db="EMBL/GenBank/DDBJ databases">
        <authorList>
            <person name="de Groot N.N."/>
        </authorList>
    </citation>
    <scope>NUCLEOTIDE SEQUENCE [LARGE SCALE GENOMIC DNA]</scope>
    <source>
        <strain evidence="1 2">LMG 23650</strain>
    </source>
</reference>
<keyword evidence="2" id="KW-1185">Reference proteome</keyword>
<evidence type="ECO:0000313" key="1">
    <source>
        <dbReference type="EMBL" id="SFI26614.1"/>
    </source>
</evidence>
<accession>A0A1I3GT44</accession>
<dbReference type="Proteomes" id="UP000199548">
    <property type="component" value="Unassembled WGS sequence"/>
</dbReference>
<dbReference type="AlphaFoldDB" id="A0A1I3GT44"/>
<protein>
    <submittedName>
        <fullName evidence="1">Uncharacterized protein</fullName>
    </submittedName>
</protein>
<dbReference type="EMBL" id="FOQU01000002">
    <property type="protein sequence ID" value="SFI26614.1"/>
    <property type="molecule type" value="Genomic_DNA"/>
</dbReference>
<organism evidence="1 2">
    <name type="scientific">Paraburkholderia megapolitana</name>
    <dbReference type="NCBI Taxonomy" id="420953"/>
    <lineage>
        <taxon>Bacteria</taxon>
        <taxon>Pseudomonadati</taxon>
        <taxon>Pseudomonadota</taxon>
        <taxon>Betaproteobacteria</taxon>
        <taxon>Burkholderiales</taxon>
        <taxon>Burkholderiaceae</taxon>
        <taxon>Paraburkholderia</taxon>
    </lineage>
</organism>
<name>A0A1I3GT44_9BURK</name>
<proteinExistence type="predicted"/>
<dbReference type="OrthoDB" id="9111915at2"/>
<sequence length="67" mass="7229">MERVFMLRGRAVARLLEIRNGLPGSSAAASGATLAAVEQLLFDLRAGRIDSFVLPIETPVQVFVTDD</sequence>
<gene>
    <name evidence="1" type="ORF">SAMN05192543_102677</name>
</gene>
<evidence type="ECO:0000313" key="2">
    <source>
        <dbReference type="Proteomes" id="UP000199548"/>
    </source>
</evidence>
<dbReference type="Gene3D" id="1.10.150.610">
    <property type="match status" value="1"/>
</dbReference>
<dbReference type="RefSeq" id="WP_143098041.1">
    <property type="nucleotide sequence ID" value="NZ_CP041745.1"/>
</dbReference>